<keyword evidence="2" id="KW-0675">Receptor</keyword>
<dbReference type="AlphaFoldDB" id="A0A6S7I5K5"/>
<organism evidence="2 3">
    <name type="scientific">Paramuricea clavata</name>
    <name type="common">Red gorgonian</name>
    <name type="synonym">Violescent sea-whip</name>
    <dbReference type="NCBI Taxonomy" id="317549"/>
    <lineage>
        <taxon>Eukaryota</taxon>
        <taxon>Metazoa</taxon>
        <taxon>Cnidaria</taxon>
        <taxon>Anthozoa</taxon>
        <taxon>Octocorallia</taxon>
        <taxon>Malacalcyonacea</taxon>
        <taxon>Plexauridae</taxon>
        <taxon>Paramuricea</taxon>
    </lineage>
</organism>
<feature type="non-terminal residue" evidence="2">
    <location>
        <position position="198"/>
    </location>
</feature>
<evidence type="ECO:0000313" key="3">
    <source>
        <dbReference type="Proteomes" id="UP001152795"/>
    </source>
</evidence>
<reference evidence="2" key="1">
    <citation type="submission" date="2020-04" db="EMBL/GenBank/DDBJ databases">
        <authorList>
            <person name="Alioto T."/>
            <person name="Alioto T."/>
            <person name="Gomez Garrido J."/>
        </authorList>
    </citation>
    <scope>NUCLEOTIDE SEQUENCE</scope>
    <source>
        <strain evidence="2">A484AB</strain>
    </source>
</reference>
<evidence type="ECO:0000256" key="1">
    <source>
        <dbReference type="SAM" id="MobiDB-lite"/>
    </source>
</evidence>
<name>A0A6S7I5K5_PARCT</name>
<sequence length="198" mass="22977">MKEELKSKKNYYCLASSDSSRYDKNCETWRQDKQQDQKIGNASQDERQETRFNNNRELRQQQHQNRESVNDGLTRSSHTVKTTVLIGDSMIKQIDCKRLQRAVNGRHSRGSRIRNETYRGAKVDAMKHYVKPCLTTKPDRIILHVGTNDIGTKDEKEITKRIGDICEIIHQESPNTKIALSMLVTRADKPDYKAKVQK</sequence>
<dbReference type="Proteomes" id="UP001152795">
    <property type="component" value="Unassembled WGS sequence"/>
</dbReference>
<feature type="compositionally biased region" description="Basic and acidic residues" evidence="1">
    <location>
        <begin position="44"/>
        <end position="69"/>
    </location>
</feature>
<dbReference type="SUPFAM" id="SSF52266">
    <property type="entry name" value="SGNH hydrolase"/>
    <property type="match status" value="1"/>
</dbReference>
<dbReference type="InterPro" id="IPR036514">
    <property type="entry name" value="SGNH_hydro_sf"/>
</dbReference>
<feature type="region of interest" description="Disordered" evidence="1">
    <location>
        <begin position="28"/>
        <end position="76"/>
    </location>
</feature>
<comment type="caution">
    <text evidence="2">The sequence shown here is derived from an EMBL/GenBank/DDBJ whole genome shotgun (WGS) entry which is preliminary data.</text>
</comment>
<keyword evidence="3" id="KW-1185">Reference proteome</keyword>
<evidence type="ECO:0000313" key="2">
    <source>
        <dbReference type="EMBL" id="CAB4013814.1"/>
    </source>
</evidence>
<dbReference type="EMBL" id="CACRXK020008031">
    <property type="protein sequence ID" value="CAB4013814.1"/>
    <property type="molecule type" value="Genomic_DNA"/>
</dbReference>
<dbReference type="Gene3D" id="3.40.50.1110">
    <property type="entry name" value="SGNH hydrolase"/>
    <property type="match status" value="1"/>
</dbReference>
<gene>
    <name evidence="2" type="ORF">PACLA_8A027668</name>
</gene>
<protein>
    <submittedName>
        <fullName evidence="2">Scavenger receptor cysteine-rich type 1 M130</fullName>
    </submittedName>
</protein>
<proteinExistence type="predicted"/>
<dbReference type="OrthoDB" id="6123at2759"/>
<accession>A0A6S7I5K5</accession>